<dbReference type="RefSeq" id="WP_048419323.1">
    <property type="nucleotide sequence ID" value="NZ_JYNX01000038.1"/>
</dbReference>
<comment type="caution">
    <text evidence="3">The sequence shown here is derived from an EMBL/GenBank/DDBJ whole genome shotgun (WGS) entry which is preliminary data.</text>
</comment>
<dbReference type="EMBL" id="JYNX01000038">
    <property type="protein sequence ID" value="KMO77655.1"/>
    <property type="molecule type" value="Genomic_DNA"/>
</dbReference>
<dbReference type="PANTHER" id="PTHR43244">
    <property type="match status" value="1"/>
</dbReference>
<evidence type="ECO:0000259" key="2">
    <source>
        <dbReference type="Pfam" id="PF00296"/>
    </source>
</evidence>
<dbReference type="Proteomes" id="UP000036176">
    <property type="component" value="Unassembled WGS sequence"/>
</dbReference>
<dbReference type="PANTHER" id="PTHR43244:SF1">
    <property type="entry name" value="5,10-METHYLENETETRAHYDROMETHANOPTERIN REDUCTASE"/>
    <property type="match status" value="1"/>
</dbReference>
<dbReference type="InterPro" id="IPR050564">
    <property type="entry name" value="F420-G6PD/mer"/>
</dbReference>
<dbReference type="PATRIC" id="fig|1800.3.peg.3330"/>
<accession>A0A0J6W2W2</accession>
<dbReference type="AlphaFoldDB" id="A0A0J6W2W2"/>
<evidence type="ECO:0000313" key="3">
    <source>
        <dbReference type="EMBL" id="KMO77655.1"/>
    </source>
</evidence>
<feature type="domain" description="Luciferase-like" evidence="2">
    <location>
        <begin position="15"/>
        <end position="260"/>
    </location>
</feature>
<evidence type="ECO:0000313" key="4">
    <source>
        <dbReference type="Proteomes" id="UP000036176"/>
    </source>
</evidence>
<dbReference type="SUPFAM" id="SSF51679">
    <property type="entry name" value="Bacterial luciferase-like"/>
    <property type="match status" value="1"/>
</dbReference>
<keyword evidence="4" id="KW-1185">Reference proteome</keyword>
<dbReference type="InterPro" id="IPR019922">
    <property type="entry name" value="Lucif-like_OxRdatse_MSMEG_4141"/>
</dbReference>
<dbReference type="Gene3D" id="3.20.20.30">
    <property type="entry name" value="Luciferase-like domain"/>
    <property type="match status" value="1"/>
</dbReference>
<organism evidence="3 4">
    <name type="scientific">Mycolicibacterium chubuense</name>
    <name type="common">Mycobacterium chubuense</name>
    <dbReference type="NCBI Taxonomy" id="1800"/>
    <lineage>
        <taxon>Bacteria</taxon>
        <taxon>Bacillati</taxon>
        <taxon>Actinomycetota</taxon>
        <taxon>Actinomycetes</taxon>
        <taxon>Mycobacteriales</taxon>
        <taxon>Mycobacteriaceae</taxon>
        <taxon>Mycolicibacterium</taxon>
    </lineage>
</organism>
<dbReference type="Pfam" id="PF00296">
    <property type="entry name" value="Bac_luciferase"/>
    <property type="match status" value="1"/>
</dbReference>
<gene>
    <name evidence="3" type="ORF">MCHUDSM44219_03316</name>
</gene>
<dbReference type="OrthoDB" id="4760590at2"/>
<sequence>MKLTGVGLWSSQLRYGNPGEAADAAAELDELGFPALWIPDVGGPVLDAVDNLLSATSKTVIATGILNLWMHDPAEVATRYATLTETHGERFLLGIGVSHAPLIDSQEPGRYRKPLAATKAFLDGVDASPQPVPTGNRVLAALGPKMLELSATRAAGAHPYLTSPEHTHQAREVLGEGPLLLPEQSVLLTDSREQAREIGTDWLKSYLSLPNYANNILRTGFTEEDISTVSDRLFDALIAWGDEETVLRRVTEHRDAGADHVCVQVLTADPREFPREQWRRLAAALG</sequence>
<dbReference type="InterPro" id="IPR011251">
    <property type="entry name" value="Luciferase-like_dom"/>
</dbReference>
<dbReference type="GO" id="GO:0016705">
    <property type="term" value="F:oxidoreductase activity, acting on paired donors, with incorporation or reduction of molecular oxygen"/>
    <property type="evidence" value="ECO:0007669"/>
    <property type="project" value="InterPro"/>
</dbReference>
<dbReference type="NCBIfam" id="TIGR03620">
    <property type="entry name" value="F420_MSMEG_4141"/>
    <property type="match status" value="1"/>
</dbReference>
<dbReference type="InterPro" id="IPR036661">
    <property type="entry name" value="Luciferase-like_sf"/>
</dbReference>
<protein>
    <submittedName>
        <fullName evidence="3">Methylenetetrahydromethanopterin reductase</fullName>
    </submittedName>
</protein>
<name>A0A0J6W2W2_MYCCU</name>
<proteinExistence type="predicted"/>
<reference evidence="3 4" key="1">
    <citation type="journal article" date="2015" name="Genome Biol. Evol.">
        <title>Characterization of Three Mycobacterium spp. with Potential Use in Bioremediation by Genome Sequencing and Comparative Genomics.</title>
        <authorList>
            <person name="Das S."/>
            <person name="Pettersson B.M."/>
            <person name="Behra P.R."/>
            <person name="Ramesh M."/>
            <person name="Dasgupta S."/>
            <person name="Bhattacharya A."/>
            <person name="Kirsebom L.A."/>
        </authorList>
    </citation>
    <scope>NUCLEOTIDE SEQUENCE [LARGE SCALE GENOMIC DNA]</scope>
    <source>
        <strain evidence="3 4">DSM 44219</strain>
    </source>
</reference>
<keyword evidence="1" id="KW-0560">Oxidoreductase</keyword>
<evidence type="ECO:0000256" key="1">
    <source>
        <dbReference type="ARBA" id="ARBA00023002"/>
    </source>
</evidence>